<name>A0AAN9F5W3_CROPI</name>
<evidence type="ECO:0000256" key="2">
    <source>
        <dbReference type="ARBA" id="ARBA00022771"/>
    </source>
</evidence>
<organism evidence="8 9">
    <name type="scientific">Crotalaria pallida</name>
    <name type="common">Smooth rattlebox</name>
    <name type="synonym">Crotalaria striata</name>
    <dbReference type="NCBI Taxonomy" id="3830"/>
    <lineage>
        <taxon>Eukaryota</taxon>
        <taxon>Viridiplantae</taxon>
        <taxon>Streptophyta</taxon>
        <taxon>Embryophyta</taxon>
        <taxon>Tracheophyta</taxon>
        <taxon>Spermatophyta</taxon>
        <taxon>Magnoliopsida</taxon>
        <taxon>eudicotyledons</taxon>
        <taxon>Gunneridae</taxon>
        <taxon>Pentapetalae</taxon>
        <taxon>rosids</taxon>
        <taxon>fabids</taxon>
        <taxon>Fabales</taxon>
        <taxon>Fabaceae</taxon>
        <taxon>Papilionoideae</taxon>
        <taxon>50 kb inversion clade</taxon>
        <taxon>genistoids sensu lato</taxon>
        <taxon>core genistoids</taxon>
        <taxon>Crotalarieae</taxon>
        <taxon>Crotalaria</taxon>
    </lineage>
</organism>
<keyword evidence="1" id="KW-0479">Metal-binding</keyword>
<dbReference type="PANTHER" id="PTHR46481">
    <property type="entry name" value="ZINC FINGER BED DOMAIN-CONTAINING PROTEIN 4"/>
    <property type="match status" value="1"/>
</dbReference>
<dbReference type="Pfam" id="PF02892">
    <property type="entry name" value="zf-BED"/>
    <property type="match status" value="1"/>
</dbReference>
<gene>
    <name evidence="8" type="ORF">RIF29_21079</name>
</gene>
<dbReference type="PROSITE" id="PS50808">
    <property type="entry name" value="ZF_BED"/>
    <property type="match status" value="1"/>
</dbReference>
<evidence type="ECO:0000256" key="5">
    <source>
        <dbReference type="ARBA" id="ARBA00023163"/>
    </source>
</evidence>
<dbReference type="EMBL" id="JAYWIO010000004">
    <property type="protein sequence ID" value="KAK7268381.1"/>
    <property type="molecule type" value="Genomic_DNA"/>
</dbReference>
<keyword evidence="5" id="KW-0804">Transcription</keyword>
<dbReference type="SMART" id="SM00614">
    <property type="entry name" value="ZnF_BED"/>
    <property type="match status" value="1"/>
</dbReference>
<proteinExistence type="predicted"/>
<evidence type="ECO:0000259" key="7">
    <source>
        <dbReference type="PROSITE" id="PS50808"/>
    </source>
</evidence>
<evidence type="ECO:0000256" key="6">
    <source>
        <dbReference type="PROSITE-ProRule" id="PRU00027"/>
    </source>
</evidence>
<dbReference type="InterPro" id="IPR036236">
    <property type="entry name" value="Znf_C2H2_sf"/>
</dbReference>
<evidence type="ECO:0000256" key="1">
    <source>
        <dbReference type="ARBA" id="ARBA00022723"/>
    </source>
</evidence>
<dbReference type="InterPro" id="IPR003656">
    <property type="entry name" value="Znf_BED"/>
</dbReference>
<dbReference type="Proteomes" id="UP001372338">
    <property type="component" value="Unassembled WGS sequence"/>
</dbReference>
<evidence type="ECO:0000256" key="3">
    <source>
        <dbReference type="ARBA" id="ARBA00022833"/>
    </source>
</evidence>
<reference evidence="8 9" key="1">
    <citation type="submission" date="2024-01" db="EMBL/GenBank/DDBJ databases">
        <title>The genomes of 5 underutilized Papilionoideae crops provide insights into root nodulation and disease resistanc.</title>
        <authorList>
            <person name="Yuan L."/>
        </authorList>
    </citation>
    <scope>NUCLEOTIDE SEQUENCE [LARGE SCALE GENOMIC DNA]</scope>
    <source>
        <strain evidence="8">ZHUSHIDOU_FW_LH</strain>
        <tissue evidence="8">Leaf</tissue>
    </source>
</reference>
<dbReference type="GO" id="GO:0003677">
    <property type="term" value="F:DNA binding"/>
    <property type="evidence" value="ECO:0007669"/>
    <property type="project" value="InterPro"/>
</dbReference>
<sequence length="238" mass="26929">MVKEKAGNLKSSVWKHFTKVKVDGQDKAQCNYCKKYLGGKSKNGTTHLHGHYRSCLKRKMNPKNQTVFTPKLNAKGKQEMVAATYDPENAKLELAKAIIIHEYPHSIVDHHGFKRYSASLQPLFHVPSRNTIKKEIIKIYESEKMISMKLLDTNEGRVAIPSDMWTSGSQKRGYMAVTGHYIDSSWTLQSCILRFIYVPAPHTRAIPTTSTMLDEMGSDNEDESMLACSGAQEMMDIN</sequence>
<evidence type="ECO:0000313" key="9">
    <source>
        <dbReference type="Proteomes" id="UP001372338"/>
    </source>
</evidence>
<dbReference type="SUPFAM" id="SSF57667">
    <property type="entry name" value="beta-beta-alpha zinc fingers"/>
    <property type="match status" value="1"/>
</dbReference>
<dbReference type="InterPro" id="IPR012337">
    <property type="entry name" value="RNaseH-like_sf"/>
</dbReference>
<evidence type="ECO:0000313" key="8">
    <source>
        <dbReference type="EMBL" id="KAK7268381.1"/>
    </source>
</evidence>
<keyword evidence="2 6" id="KW-0863">Zinc-finger</keyword>
<dbReference type="AlphaFoldDB" id="A0AAN9F5W3"/>
<feature type="domain" description="BED-type" evidence="7">
    <location>
        <begin position="8"/>
        <end position="68"/>
    </location>
</feature>
<dbReference type="GO" id="GO:0008270">
    <property type="term" value="F:zinc ion binding"/>
    <property type="evidence" value="ECO:0007669"/>
    <property type="project" value="UniProtKB-KW"/>
</dbReference>
<accession>A0AAN9F5W3</accession>
<keyword evidence="4" id="KW-0805">Transcription regulation</keyword>
<protein>
    <recommendedName>
        <fullName evidence="7">BED-type domain-containing protein</fullName>
    </recommendedName>
</protein>
<keyword evidence="9" id="KW-1185">Reference proteome</keyword>
<dbReference type="SUPFAM" id="SSF53098">
    <property type="entry name" value="Ribonuclease H-like"/>
    <property type="match status" value="1"/>
</dbReference>
<dbReference type="InterPro" id="IPR052035">
    <property type="entry name" value="ZnF_BED_domain_contain"/>
</dbReference>
<keyword evidence="3" id="KW-0862">Zinc</keyword>
<evidence type="ECO:0000256" key="4">
    <source>
        <dbReference type="ARBA" id="ARBA00023015"/>
    </source>
</evidence>
<comment type="caution">
    <text evidence="8">The sequence shown here is derived from an EMBL/GenBank/DDBJ whole genome shotgun (WGS) entry which is preliminary data.</text>
</comment>
<dbReference type="PANTHER" id="PTHR46481:SF11">
    <property type="entry name" value="ZINC FINGER BED DOMAIN-CONTAINING PROTEIN RICESLEEPER 2-LIKE"/>
    <property type="match status" value="1"/>
</dbReference>